<protein>
    <submittedName>
        <fullName evidence="2">Uncharacterized protein</fullName>
    </submittedName>
</protein>
<dbReference type="AlphaFoldDB" id="A0AAD5F8P9"/>
<dbReference type="EMBL" id="MU590928">
    <property type="protein sequence ID" value="KAI5607646.1"/>
    <property type="molecule type" value="Genomic_DNA"/>
</dbReference>
<feature type="region of interest" description="Disordered" evidence="1">
    <location>
        <begin position="18"/>
        <end position="51"/>
    </location>
</feature>
<gene>
    <name evidence="2" type="ORF">C0J50_6966</name>
</gene>
<accession>A0AAD5F8P9</accession>
<evidence type="ECO:0000313" key="2">
    <source>
        <dbReference type="EMBL" id="KAI5607646.1"/>
    </source>
</evidence>
<name>A0AAD5F8P9_SILAS</name>
<evidence type="ECO:0000313" key="3">
    <source>
        <dbReference type="Proteomes" id="UP001205998"/>
    </source>
</evidence>
<organism evidence="2 3">
    <name type="scientific">Silurus asotus</name>
    <name type="common">Amur catfish</name>
    <name type="synonym">Parasilurus asotus</name>
    <dbReference type="NCBI Taxonomy" id="30991"/>
    <lineage>
        <taxon>Eukaryota</taxon>
        <taxon>Metazoa</taxon>
        <taxon>Chordata</taxon>
        <taxon>Craniata</taxon>
        <taxon>Vertebrata</taxon>
        <taxon>Euteleostomi</taxon>
        <taxon>Actinopterygii</taxon>
        <taxon>Neopterygii</taxon>
        <taxon>Teleostei</taxon>
        <taxon>Ostariophysi</taxon>
        <taxon>Siluriformes</taxon>
        <taxon>Siluridae</taxon>
        <taxon>Silurus</taxon>
    </lineage>
</organism>
<evidence type="ECO:0000256" key="1">
    <source>
        <dbReference type="SAM" id="MobiDB-lite"/>
    </source>
</evidence>
<reference evidence="2" key="1">
    <citation type="submission" date="2018-07" db="EMBL/GenBank/DDBJ databases">
        <title>Comparative genomics of catfishes provides insights into carnivory and benthic adaptation.</title>
        <authorList>
            <person name="Zhang Y."/>
            <person name="Wang D."/>
            <person name="Peng Z."/>
            <person name="Zheng S."/>
            <person name="Shao F."/>
            <person name="Tao W."/>
        </authorList>
    </citation>
    <scope>NUCLEOTIDE SEQUENCE</scope>
    <source>
        <strain evidence="2">Chongqing</strain>
    </source>
</reference>
<dbReference type="Proteomes" id="UP001205998">
    <property type="component" value="Unassembled WGS sequence"/>
</dbReference>
<proteinExistence type="predicted"/>
<sequence>MTLAAEIMLGEHREDHLDLPNNRALNTLHPEHDRKEYTRHHKKPPPSINGSIQCHACLPEQRAGEEKKNDVQEATVHVPVETKRLPVATIPTDAEDWSSE</sequence>
<keyword evidence="3" id="KW-1185">Reference proteome</keyword>
<comment type="caution">
    <text evidence="2">The sequence shown here is derived from an EMBL/GenBank/DDBJ whole genome shotgun (WGS) entry which is preliminary data.</text>
</comment>